<comment type="caution">
    <text evidence="1">The sequence shown here is derived from an EMBL/GenBank/DDBJ whole genome shotgun (WGS) entry which is preliminary data.</text>
</comment>
<keyword evidence="2" id="KW-1185">Reference proteome</keyword>
<reference evidence="1 2" key="1">
    <citation type="submission" date="2020-10" db="EMBL/GenBank/DDBJ databases">
        <title>The Coptis chinensis genome and diversification of protoberbering-type alkaloids.</title>
        <authorList>
            <person name="Wang B."/>
            <person name="Shu S."/>
            <person name="Song C."/>
            <person name="Liu Y."/>
        </authorList>
    </citation>
    <scope>NUCLEOTIDE SEQUENCE [LARGE SCALE GENOMIC DNA]</scope>
    <source>
        <strain evidence="1">HL-2020</strain>
        <tissue evidence="1">Leaf</tissue>
    </source>
</reference>
<gene>
    <name evidence="1" type="ORF">IFM89_028275</name>
</gene>
<dbReference type="AlphaFoldDB" id="A0A835HF18"/>
<evidence type="ECO:0000313" key="1">
    <source>
        <dbReference type="EMBL" id="KAF9598606.1"/>
    </source>
</evidence>
<proteinExistence type="predicted"/>
<name>A0A835HF18_9MAGN</name>
<organism evidence="1 2">
    <name type="scientific">Coptis chinensis</name>
    <dbReference type="NCBI Taxonomy" id="261450"/>
    <lineage>
        <taxon>Eukaryota</taxon>
        <taxon>Viridiplantae</taxon>
        <taxon>Streptophyta</taxon>
        <taxon>Embryophyta</taxon>
        <taxon>Tracheophyta</taxon>
        <taxon>Spermatophyta</taxon>
        <taxon>Magnoliopsida</taxon>
        <taxon>Ranunculales</taxon>
        <taxon>Ranunculaceae</taxon>
        <taxon>Coptidoideae</taxon>
        <taxon>Coptis</taxon>
    </lineage>
</organism>
<dbReference type="EMBL" id="JADFTS010000007">
    <property type="protein sequence ID" value="KAF9598606.1"/>
    <property type="molecule type" value="Genomic_DNA"/>
</dbReference>
<dbReference type="Proteomes" id="UP000631114">
    <property type="component" value="Unassembled WGS sequence"/>
</dbReference>
<sequence>MVKLLDGYLNIFEPGYYCSNRTGTIPAIAMSVGGTLKIPTTSPSQETPAVDMNKKKRKRPVTSDFFDPINDGVSVSSGLAPIQASAVSATTYQQRSRACSYVGFRIRGTFFFFETSGVAPFPHQLSAFTTGPPFFFPEASGCAPVAPAARFTSFFSIAYVDDDSVVEC</sequence>
<protein>
    <submittedName>
        <fullName evidence="1">Uncharacterized protein</fullName>
    </submittedName>
</protein>
<dbReference type="OrthoDB" id="1928965at2759"/>
<accession>A0A835HF18</accession>
<evidence type="ECO:0000313" key="2">
    <source>
        <dbReference type="Proteomes" id="UP000631114"/>
    </source>
</evidence>